<evidence type="ECO:0000313" key="1">
    <source>
        <dbReference type="EMBL" id="GAY73849.1"/>
    </source>
</evidence>
<gene>
    <name evidence="1" type="ORF">NBRC111893_1995</name>
</gene>
<organism evidence="1 2">
    <name type="scientific">Lentilactobacillus kosonis</name>
    <dbReference type="NCBI Taxonomy" id="2810561"/>
    <lineage>
        <taxon>Bacteria</taxon>
        <taxon>Bacillati</taxon>
        <taxon>Bacillota</taxon>
        <taxon>Bacilli</taxon>
        <taxon>Lactobacillales</taxon>
        <taxon>Lactobacillaceae</taxon>
        <taxon>Lentilactobacillus</taxon>
    </lineage>
</organism>
<comment type="caution">
    <text evidence="1">The sequence shown here is derived from an EMBL/GenBank/DDBJ whole genome shotgun (WGS) entry which is preliminary data.</text>
</comment>
<dbReference type="EMBL" id="BEXA01000004">
    <property type="protein sequence ID" value="GAY73849.1"/>
    <property type="molecule type" value="Genomic_DNA"/>
</dbReference>
<proteinExistence type="predicted"/>
<evidence type="ECO:0000313" key="2">
    <source>
        <dbReference type="Proteomes" id="UP000286974"/>
    </source>
</evidence>
<protein>
    <submittedName>
        <fullName evidence="1">Prophage Lp1 protein 2</fullName>
    </submittedName>
</protein>
<name>A0A401FN85_9LACO</name>
<dbReference type="AlphaFoldDB" id="A0A401FN85"/>
<accession>A0A401FN85</accession>
<sequence>MVFMSDSNKFYSRVTNPANYQYLSITQAQTAGGQRATRGNQYAQP</sequence>
<reference evidence="1 2" key="1">
    <citation type="submission" date="2017-11" db="EMBL/GenBank/DDBJ databases">
        <title>Draft Genome Sequence of Lactobacillus curieae NBRC 111893 isolated from Koso, a Japanese sugar-Vegetable Fermented Beverage.</title>
        <authorList>
            <person name="Chiou T.Y."/>
            <person name="Oshima K."/>
            <person name="Suda W."/>
            <person name="Hattori M."/>
            <person name="Takahashi T."/>
        </authorList>
    </citation>
    <scope>NUCLEOTIDE SEQUENCE [LARGE SCALE GENOMIC DNA]</scope>
    <source>
        <strain evidence="1 2">NBRC111893</strain>
    </source>
</reference>
<keyword evidence="2" id="KW-1185">Reference proteome</keyword>
<dbReference type="Proteomes" id="UP000286974">
    <property type="component" value="Unassembled WGS sequence"/>
</dbReference>